<protein>
    <submittedName>
        <fullName evidence="2">Uncharacterized protein</fullName>
    </submittedName>
</protein>
<feature type="compositionally biased region" description="Low complexity" evidence="1">
    <location>
        <begin position="154"/>
        <end position="163"/>
    </location>
</feature>
<comment type="caution">
    <text evidence="2">The sequence shown here is derived from an EMBL/GenBank/DDBJ whole genome shotgun (WGS) entry which is preliminary data.</text>
</comment>
<accession>A0A4U5M5R1</accession>
<dbReference type="EMBL" id="AZBU02000009">
    <property type="protein sequence ID" value="TKR64196.1"/>
    <property type="molecule type" value="Genomic_DNA"/>
</dbReference>
<feature type="compositionally biased region" description="Low complexity" evidence="1">
    <location>
        <begin position="170"/>
        <end position="187"/>
    </location>
</feature>
<evidence type="ECO:0000313" key="3">
    <source>
        <dbReference type="Proteomes" id="UP000298663"/>
    </source>
</evidence>
<organism evidence="2 3">
    <name type="scientific">Steinernema carpocapsae</name>
    <name type="common">Entomopathogenic nematode</name>
    <dbReference type="NCBI Taxonomy" id="34508"/>
    <lineage>
        <taxon>Eukaryota</taxon>
        <taxon>Metazoa</taxon>
        <taxon>Ecdysozoa</taxon>
        <taxon>Nematoda</taxon>
        <taxon>Chromadorea</taxon>
        <taxon>Rhabditida</taxon>
        <taxon>Tylenchina</taxon>
        <taxon>Panagrolaimomorpha</taxon>
        <taxon>Strongyloidoidea</taxon>
        <taxon>Steinernematidae</taxon>
        <taxon>Steinernema</taxon>
    </lineage>
</organism>
<gene>
    <name evidence="2" type="ORF">L596_024772</name>
</gene>
<reference evidence="2 3" key="1">
    <citation type="journal article" date="2015" name="Genome Biol.">
        <title>Comparative genomics of Steinernema reveals deeply conserved gene regulatory networks.</title>
        <authorList>
            <person name="Dillman A.R."/>
            <person name="Macchietto M."/>
            <person name="Porter C.F."/>
            <person name="Rogers A."/>
            <person name="Williams B."/>
            <person name="Antoshechkin I."/>
            <person name="Lee M.M."/>
            <person name="Goodwin Z."/>
            <person name="Lu X."/>
            <person name="Lewis E.E."/>
            <person name="Goodrich-Blair H."/>
            <person name="Stock S.P."/>
            <person name="Adams B.J."/>
            <person name="Sternberg P.W."/>
            <person name="Mortazavi A."/>
        </authorList>
    </citation>
    <scope>NUCLEOTIDE SEQUENCE [LARGE SCALE GENOMIC DNA]</scope>
    <source>
        <strain evidence="2 3">ALL</strain>
    </source>
</reference>
<keyword evidence="3" id="KW-1185">Reference proteome</keyword>
<evidence type="ECO:0000313" key="2">
    <source>
        <dbReference type="EMBL" id="TKR64196.1"/>
    </source>
</evidence>
<evidence type="ECO:0000256" key="1">
    <source>
        <dbReference type="SAM" id="MobiDB-lite"/>
    </source>
</evidence>
<sequence length="343" mass="39369">MCTLELWSSPLNPIFGLPGRYHYPPLPFARMPLSSAFNSPFRHPLLLDITSSFAPFGDSKMKRGEFRRAPRLRLQGRSLSARDPSFDFDSPTRISPLKPKGRLLPTTPPEDTLMFEKNSRSQHQHGFWQLSPSEERIRRTRRQLSVNDEYDYGAHSLSPSPRLSPRHSPRPSSNCSPSSPTPPTSTHASAQYLSVLNPEEILQRNWENRQARDSATYRRMNFSRSAQESLQLFDFALFEISQIRRLTTWIISTLMEIGFSSVTSRRQRVYMFSNPNRQLPKGVSAHRCCRALRGSFKRKGSLCFRESTVPLARCLQATSVRKNNGFRVIKEGAKQIRRVEEGK</sequence>
<reference evidence="2 3" key="2">
    <citation type="journal article" date="2019" name="G3 (Bethesda)">
        <title>Hybrid Assembly of the Genome of the Entomopathogenic Nematode Steinernema carpocapsae Identifies the X-Chromosome.</title>
        <authorList>
            <person name="Serra L."/>
            <person name="Macchietto M."/>
            <person name="Macias-Munoz A."/>
            <person name="McGill C.J."/>
            <person name="Rodriguez I.M."/>
            <person name="Rodriguez B."/>
            <person name="Murad R."/>
            <person name="Mortazavi A."/>
        </authorList>
    </citation>
    <scope>NUCLEOTIDE SEQUENCE [LARGE SCALE GENOMIC DNA]</scope>
    <source>
        <strain evidence="2 3">ALL</strain>
    </source>
</reference>
<proteinExistence type="predicted"/>
<dbReference type="Proteomes" id="UP000298663">
    <property type="component" value="Unassembled WGS sequence"/>
</dbReference>
<feature type="region of interest" description="Disordered" evidence="1">
    <location>
        <begin position="78"/>
        <end position="113"/>
    </location>
</feature>
<name>A0A4U5M5R1_STECR</name>
<dbReference type="AlphaFoldDB" id="A0A4U5M5R1"/>
<feature type="region of interest" description="Disordered" evidence="1">
    <location>
        <begin position="148"/>
        <end position="187"/>
    </location>
</feature>